<dbReference type="NCBIfam" id="TIGR00114">
    <property type="entry name" value="lumazine-synth"/>
    <property type="match status" value="1"/>
</dbReference>
<evidence type="ECO:0000256" key="3">
    <source>
        <dbReference type="ARBA" id="ARBA00012664"/>
    </source>
</evidence>
<reference evidence="7" key="2">
    <citation type="journal article" date="2014" name="ISME J.">
        <title>Microbial stratification in low pH oxic and suboxic macroscopic growths along an acid mine drainage.</title>
        <authorList>
            <person name="Mendez-Garcia C."/>
            <person name="Mesa V."/>
            <person name="Sprenger R.R."/>
            <person name="Richter M."/>
            <person name="Diez M.S."/>
            <person name="Solano J."/>
            <person name="Bargiela R."/>
            <person name="Golyshina O.V."/>
            <person name="Manteca A."/>
            <person name="Ramos J.L."/>
            <person name="Gallego J.R."/>
            <person name="Llorente I."/>
            <person name="Martins Dos Santos V.A."/>
            <person name="Jensen O.N."/>
            <person name="Pelaez A.I."/>
            <person name="Sanchez J."/>
            <person name="Ferrer M."/>
        </authorList>
    </citation>
    <scope>NUCLEOTIDE SEQUENCE</scope>
</reference>
<dbReference type="InterPro" id="IPR034964">
    <property type="entry name" value="LS"/>
</dbReference>
<dbReference type="EMBL" id="AUZZ01007510">
    <property type="protein sequence ID" value="EQD42245.1"/>
    <property type="molecule type" value="Genomic_DNA"/>
</dbReference>
<dbReference type="PANTHER" id="PTHR21058:SF0">
    <property type="entry name" value="6,7-DIMETHYL-8-RIBITYLLUMAZINE SYNTHASE"/>
    <property type="match status" value="1"/>
</dbReference>
<comment type="pathway">
    <text evidence="1">Cofactor biosynthesis; riboflavin biosynthesis; riboflavin from 2-hydroxy-3-oxobutyl phosphate and 5-amino-6-(D-ribitylamino)uracil: step 1/2.</text>
</comment>
<name>T1AJR9_9ZZZZ</name>
<sequence>MTLHPENEIMAKQRDERDVTVAIVASEFNYDVTLLMLERAKEEIAFLGVRLGPVVRTPGVFDLPLAAQALCRRSDVDAVVAIGAVIEGETDHDQVVMGQAARTLADLALEHAKPIGLGVSGPGETRLQAQDRIENAANAVRAVVKMVRRLREIGSA</sequence>
<dbReference type="InterPro" id="IPR036467">
    <property type="entry name" value="LS/RS_sf"/>
</dbReference>
<keyword evidence="4" id="KW-0686">Riboflavin biosynthesis</keyword>
<dbReference type="HAMAP" id="MF_00178">
    <property type="entry name" value="Lumazine_synth"/>
    <property type="match status" value="1"/>
</dbReference>
<dbReference type="CDD" id="cd09211">
    <property type="entry name" value="Lumazine_synthase_archaeal"/>
    <property type="match status" value="1"/>
</dbReference>
<comment type="caution">
    <text evidence="7">The sequence shown here is derived from an EMBL/GenBank/DDBJ whole genome shotgun (WGS) entry which is preliminary data.</text>
</comment>
<evidence type="ECO:0000256" key="2">
    <source>
        <dbReference type="ARBA" id="ARBA00007424"/>
    </source>
</evidence>
<comment type="catalytic activity">
    <reaction evidence="6">
        <text>(2S)-2-hydroxy-3-oxobutyl phosphate + 5-amino-6-(D-ribitylamino)uracil = 6,7-dimethyl-8-(1-D-ribityl)lumazine + phosphate + 2 H2O + H(+)</text>
        <dbReference type="Rhea" id="RHEA:26152"/>
        <dbReference type="ChEBI" id="CHEBI:15377"/>
        <dbReference type="ChEBI" id="CHEBI:15378"/>
        <dbReference type="ChEBI" id="CHEBI:15934"/>
        <dbReference type="ChEBI" id="CHEBI:43474"/>
        <dbReference type="ChEBI" id="CHEBI:58201"/>
        <dbReference type="ChEBI" id="CHEBI:58830"/>
        <dbReference type="EC" id="2.5.1.78"/>
    </reaction>
</comment>
<dbReference type="AlphaFoldDB" id="T1AJR9"/>
<comment type="similarity">
    <text evidence="2">Belongs to the DMRL synthase family.</text>
</comment>
<evidence type="ECO:0000256" key="4">
    <source>
        <dbReference type="ARBA" id="ARBA00022619"/>
    </source>
</evidence>
<organism evidence="7">
    <name type="scientific">mine drainage metagenome</name>
    <dbReference type="NCBI Taxonomy" id="410659"/>
    <lineage>
        <taxon>unclassified sequences</taxon>
        <taxon>metagenomes</taxon>
        <taxon>ecological metagenomes</taxon>
    </lineage>
</organism>
<accession>T1AJR9</accession>
<dbReference type="Gene3D" id="3.40.50.960">
    <property type="entry name" value="Lumazine/riboflavin synthase"/>
    <property type="match status" value="1"/>
</dbReference>
<dbReference type="UniPathway" id="UPA00275">
    <property type="reaction ID" value="UER00404"/>
</dbReference>
<dbReference type="Pfam" id="PF00885">
    <property type="entry name" value="DMRL_synthase"/>
    <property type="match status" value="1"/>
</dbReference>
<evidence type="ECO:0000256" key="6">
    <source>
        <dbReference type="ARBA" id="ARBA00048785"/>
    </source>
</evidence>
<proteinExistence type="inferred from homology"/>
<dbReference type="SUPFAM" id="SSF52121">
    <property type="entry name" value="Lumazine synthase"/>
    <property type="match status" value="1"/>
</dbReference>
<reference evidence="7" key="1">
    <citation type="submission" date="2013-08" db="EMBL/GenBank/DDBJ databases">
        <authorList>
            <person name="Mendez C."/>
            <person name="Richter M."/>
            <person name="Ferrer M."/>
            <person name="Sanchez J."/>
        </authorList>
    </citation>
    <scope>NUCLEOTIDE SEQUENCE</scope>
</reference>
<dbReference type="EC" id="2.5.1.78" evidence="3"/>
<dbReference type="InterPro" id="IPR002180">
    <property type="entry name" value="LS/RS"/>
</dbReference>
<evidence type="ECO:0000313" key="7">
    <source>
        <dbReference type="EMBL" id="EQD42245.1"/>
    </source>
</evidence>
<dbReference type="GO" id="GO:0000906">
    <property type="term" value="F:6,7-dimethyl-8-ribityllumazine synthase activity"/>
    <property type="evidence" value="ECO:0007669"/>
    <property type="project" value="UniProtKB-EC"/>
</dbReference>
<evidence type="ECO:0000256" key="1">
    <source>
        <dbReference type="ARBA" id="ARBA00004917"/>
    </source>
</evidence>
<dbReference type="GO" id="GO:0009349">
    <property type="term" value="C:riboflavin synthase complex"/>
    <property type="evidence" value="ECO:0007669"/>
    <property type="project" value="InterPro"/>
</dbReference>
<dbReference type="PANTHER" id="PTHR21058">
    <property type="entry name" value="6,7-DIMETHYL-8-RIBITYLLUMAZINE SYNTHASE DMRL SYNTHASE LUMAZINE SYNTHASE"/>
    <property type="match status" value="1"/>
</dbReference>
<evidence type="ECO:0000256" key="5">
    <source>
        <dbReference type="ARBA" id="ARBA00022679"/>
    </source>
</evidence>
<dbReference type="GO" id="GO:0009231">
    <property type="term" value="P:riboflavin biosynthetic process"/>
    <property type="evidence" value="ECO:0007669"/>
    <property type="project" value="UniProtKB-UniPathway"/>
</dbReference>
<gene>
    <name evidence="7" type="ORF">B2A_10409</name>
</gene>
<protein>
    <recommendedName>
        <fullName evidence="3">6,7-dimethyl-8-ribityllumazine synthase</fullName>
        <ecNumber evidence="3">2.5.1.78</ecNumber>
    </recommendedName>
</protein>
<keyword evidence="5 7" id="KW-0808">Transferase</keyword>